<evidence type="ECO:0000256" key="1">
    <source>
        <dbReference type="SAM" id="MobiDB-lite"/>
    </source>
</evidence>
<dbReference type="EMBL" id="QGKS01000479">
    <property type="protein sequence ID" value="PWR07431.1"/>
    <property type="molecule type" value="Genomic_DNA"/>
</dbReference>
<evidence type="ECO:0000313" key="2">
    <source>
        <dbReference type="EMBL" id="PWR07431.1"/>
    </source>
</evidence>
<reference evidence="2 3" key="1">
    <citation type="submission" date="2018-05" db="EMBL/GenBank/DDBJ databases">
        <title>Micromonosporas from Atacama Desert.</title>
        <authorList>
            <person name="Carro L."/>
            <person name="Golinska P."/>
            <person name="Klenk H.-P."/>
            <person name="Goodfellow M."/>
        </authorList>
    </citation>
    <scope>NUCLEOTIDE SEQUENCE [LARGE SCALE GENOMIC DNA]</scope>
    <source>
        <strain evidence="2 3">4G51</strain>
    </source>
</reference>
<protein>
    <submittedName>
        <fullName evidence="2">Uncharacterized protein</fullName>
    </submittedName>
</protein>
<name>A0A317CXW3_9ACTN</name>
<dbReference type="Proteomes" id="UP000246050">
    <property type="component" value="Unassembled WGS sequence"/>
</dbReference>
<proteinExistence type="predicted"/>
<evidence type="ECO:0000313" key="3">
    <source>
        <dbReference type="Proteomes" id="UP000246050"/>
    </source>
</evidence>
<organism evidence="2 3">
    <name type="scientific">Micromonospora sicca</name>
    <dbReference type="NCBI Taxonomy" id="2202420"/>
    <lineage>
        <taxon>Bacteria</taxon>
        <taxon>Bacillati</taxon>
        <taxon>Actinomycetota</taxon>
        <taxon>Actinomycetes</taxon>
        <taxon>Micromonosporales</taxon>
        <taxon>Micromonosporaceae</taxon>
        <taxon>Micromonospora</taxon>
    </lineage>
</organism>
<feature type="region of interest" description="Disordered" evidence="1">
    <location>
        <begin position="56"/>
        <end position="133"/>
    </location>
</feature>
<comment type="caution">
    <text evidence="2">The sequence shown here is derived from an EMBL/GenBank/DDBJ whole genome shotgun (WGS) entry which is preliminary data.</text>
</comment>
<sequence length="133" mass="14643">MQQRGAQPGTARPSQRVQKALVNMEGGEQVAGRVTRHRQQAQFLDILDAFDKCTGPRRRAACEPPLDPIGPRSGHRPVHQPDKGRLGKQGLIQRIEVDRFPARGRRTDHPADVGAPEPDEVDLDAVLPPPQTV</sequence>
<gene>
    <name evidence="2" type="ORF">DKT69_34795</name>
</gene>
<feature type="compositionally biased region" description="Basic and acidic residues" evidence="1">
    <location>
        <begin position="95"/>
        <end position="111"/>
    </location>
</feature>
<accession>A0A317CXW3</accession>
<dbReference type="AlphaFoldDB" id="A0A317CXW3"/>